<feature type="transmembrane region" description="Helical" evidence="2">
    <location>
        <begin position="278"/>
        <end position="296"/>
    </location>
</feature>
<dbReference type="OrthoDB" id="2219495at2759"/>
<organism evidence="4 5">
    <name type="scientific">Acer yangbiense</name>
    <dbReference type="NCBI Taxonomy" id="1000413"/>
    <lineage>
        <taxon>Eukaryota</taxon>
        <taxon>Viridiplantae</taxon>
        <taxon>Streptophyta</taxon>
        <taxon>Embryophyta</taxon>
        <taxon>Tracheophyta</taxon>
        <taxon>Spermatophyta</taxon>
        <taxon>Magnoliopsida</taxon>
        <taxon>eudicotyledons</taxon>
        <taxon>Gunneridae</taxon>
        <taxon>Pentapetalae</taxon>
        <taxon>rosids</taxon>
        <taxon>malvids</taxon>
        <taxon>Sapindales</taxon>
        <taxon>Sapindaceae</taxon>
        <taxon>Hippocastanoideae</taxon>
        <taxon>Acereae</taxon>
        <taxon>Acer</taxon>
    </lineage>
</organism>
<dbReference type="InterPro" id="IPR040256">
    <property type="entry name" value="At4g02000-like"/>
</dbReference>
<evidence type="ECO:0000256" key="2">
    <source>
        <dbReference type="SAM" id="Phobius"/>
    </source>
</evidence>
<dbReference type="PANTHER" id="PTHR31286">
    <property type="entry name" value="GLYCINE-RICH CELL WALL STRUCTURAL PROTEIN 1.8-LIKE"/>
    <property type="match status" value="1"/>
</dbReference>
<dbReference type="InterPro" id="IPR001878">
    <property type="entry name" value="Znf_CCHC"/>
</dbReference>
<feature type="domain" description="CCHC-type" evidence="3">
    <location>
        <begin position="139"/>
        <end position="154"/>
    </location>
</feature>
<protein>
    <recommendedName>
        <fullName evidence="3">CCHC-type domain-containing protein</fullName>
    </recommendedName>
</protein>
<dbReference type="GO" id="GO:0003676">
    <property type="term" value="F:nucleic acid binding"/>
    <property type="evidence" value="ECO:0007669"/>
    <property type="project" value="InterPro"/>
</dbReference>
<dbReference type="InterPro" id="IPR025836">
    <property type="entry name" value="Zn_knuckle_CX2CX4HX4C"/>
</dbReference>
<keyword evidence="2" id="KW-0472">Membrane</keyword>
<dbReference type="PROSITE" id="PS50158">
    <property type="entry name" value="ZF_CCHC"/>
    <property type="match status" value="1"/>
</dbReference>
<name>A0A5C7HJB7_9ROSI</name>
<evidence type="ECO:0000256" key="1">
    <source>
        <dbReference type="PROSITE-ProRule" id="PRU00047"/>
    </source>
</evidence>
<keyword evidence="1" id="KW-0862">Zinc</keyword>
<evidence type="ECO:0000259" key="3">
    <source>
        <dbReference type="PROSITE" id="PS50158"/>
    </source>
</evidence>
<dbReference type="GO" id="GO:0008270">
    <property type="term" value="F:zinc ion binding"/>
    <property type="evidence" value="ECO:0007669"/>
    <property type="project" value="UniProtKB-KW"/>
</dbReference>
<sequence length="302" mass="34191">MDSEDISRLCASLSLIEREGPVRKLGGNLKQAALQRLSVSLVGKILTNKMVNREAFMRVISRLWHVYKGVDIESLTGEMIGDVVEVDGGLAGDCVGKFLRVRVRIDISKPLRRCLRVDILCDKLETIMLLRYERLPNICFKCGRIGHTTNECQSEELNPVVDGVEKLLFGAWMKASGISRRNTIRNYDRYSNSFQKEDKSGRMMLPTSVLDEVHVGQRNFAEKGVIADIPMTDAPKPYGNVDNLKAASISVCPTAFKEINDCERIWCLSYRISLMTELLPLMLLLLLMVCLWRFMIKVGKCR</sequence>
<accession>A0A5C7HJB7</accession>
<reference evidence="5" key="1">
    <citation type="journal article" date="2019" name="Gigascience">
        <title>De novo genome assembly of the endangered Acer yangbiense, a plant species with extremely small populations endemic to Yunnan Province, China.</title>
        <authorList>
            <person name="Yang J."/>
            <person name="Wariss H.M."/>
            <person name="Tao L."/>
            <person name="Zhang R."/>
            <person name="Yun Q."/>
            <person name="Hollingsworth P."/>
            <person name="Dao Z."/>
            <person name="Luo G."/>
            <person name="Guo H."/>
            <person name="Ma Y."/>
            <person name="Sun W."/>
        </authorList>
    </citation>
    <scope>NUCLEOTIDE SEQUENCE [LARGE SCALE GENOMIC DNA]</scope>
    <source>
        <strain evidence="5">cv. Malutang</strain>
    </source>
</reference>
<keyword evidence="1" id="KW-0479">Metal-binding</keyword>
<dbReference type="Pfam" id="PF14392">
    <property type="entry name" value="zf-CCHC_4"/>
    <property type="match status" value="1"/>
</dbReference>
<keyword evidence="5" id="KW-1185">Reference proteome</keyword>
<comment type="caution">
    <text evidence="4">The sequence shown here is derived from an EMBL/GenBank/DDBJ whole genome shotgun (WGS) entry which is preliminary data.</text>
</comment>
<gene>
    <name evidence="4" type="ORF">EZV62_018420</name>
</gene>
<proteinExistence type="predicted"/>
<evidence type="ECO:0000313" key="5">
    <source>
        <dbReference type="Proteomes" id="UP000323000"/>
    </source>
</evidence>
<keyword evidence="2" id="KW-1133">Transmembrane helix</keyword>
<dbReference type="AlphaFoldDB" id="A0A5C7HJB7"/>
<keyword evidence="2" id="KW-0812">Transmembrane</keyword>
<keyword evidence="1" id="KW-0863">Zinc-finger</keyword>
<evidence type="ECO:0000313" key="4">
    <source>
        <dbReference type="EMBL" id="TXG57107.1"/>
    </source>
</evidence>
<dbReference type="Proteomes" id="UP000323000">
    <property type="component" value="Chromosome 8"/>
</dbReference>
<dbReference type="PANTHER" id="PTHR31286:SF167">
    <property type="entry name" value="OS09G0268800 PROTEIN"/>
    <property type="match status" value="1"/>
</dbReference>
<dbReference type="EMBL" id="VAHF01000008">
    <property type="protein sequence ID" value="TXG57107.1"/>
    <property type="molecule type" value="Genomic_DNA"/>
</dbReference>